<dbReference type="SUPFAM" id="SSF111469">
    <property type="entry name" value="Geminin coiled-coil domain"/>
    <property type="match status" value="1"/>
</dbReference>
<name>A0A4U0TQM1_9PEZI</name>
<reference evidence="3 4" key="1">
    <citation type="submission" date="2017-03" db="EMBL/GenBank/DDBJ databases">
        <title>Genomes of endolithic fungi from Antarctica.</title>
        <authorList>
            <person name="Coleine C."/>
            <person name="Masonjones S."/>
            <person name="Stajich J.E."/>
        </authorList>
    </citation>
    <scope>NUCLEOTIDE SEQUENCE [LARGE SCALE GENOMIC DNA]</scope>
    <source>
        <strain evidence="3 4">CCFEE 6315</strain>
    </source>
</reference>
<feature type="compositionally biased region" description="Basic and acidic residues" evidence="2">
    <location>
        <begin position="247"/>
        <end position="263"/>
    </location>
</feature>
<dbReference type="EMBL" id="NAJL01000047">
    <property type="protein sequence ID" value="TKA24142.1"/>
    <property type="molecule type" value="Genomic_DNA"/>
</dbReference>
<feature type="coiled-coil region" evidence="1">
    <location>
        <begin position="67"/>
        <end position="126"/>
    </location>
</feature>
<evidence type="ECO:0000256" key="1">
    <source>
        <dbReference type="SAM" id="Coils"/>
    </source>
</evidence>
<dbReference type="AlphaFoldDB" id="A0A4U0TQM1"/>
<evidence type="ECO:0000256" key="2">
    <source>
        <dbReference type="SAM" id="MobiDB-lite"/>
    </source>
</evidence>
<proteinExistence type="predicted"/>
<protein>
    <submittedName>
        <fullName evidence="3">Uncharacterized protein</fullName>
    </submittedName>
</protein>
<evidence type="ECO:0000313" key="3">
    <source>
        <dbReference type="EMBL" id="TKA24142.1"/>
    </source>
</evidence>
<gene>
    <name evidence="3" type="ORF">B0A50_06882</name>
</gene>
<evidence type="ECO:0000313" key="4">
    <source>
        <dbReference type="Proteomes" id="UP000308549"/>
    </source>
</evidence>
<feature type="region of interest" description="Disordered" evidence="2">
    <location>
        <begin position="208"/>
        <end position="265"/>
    </location>
</feature>
<dbReference type="Proteomes" id="UP000308549">
    <property type="component" value="Unassembled WGS sequence"/>
</dbReference>
<keyword evidence="1" id="KW-0175">Coiled coil</keyword>
<dbReference type="Gene3D" id="1.20.5.1180">
    <property type="entry name" value="Geminin coiled-coil domain"/>
    <property type="match status" value="1"/>
</dbReference>
<organism evidence="3 4">
    <name type="scientific">Salinomyces thailandicus</name>
    <dbReference type="NCBI Taxonomy" id="706561"/>
    <lineage>
        <taxon>Eukaryota</taxon>
        <taxon>Fungi</taxon>
        <taxon>Dikarya</taxon>
        <taxon>Ascomycota</taxon>
        <taxon>Pezizomycotina</taxon>
        <taxon>Dothideomycetes</taxon>
        <taxon>Dothideomycetidae</taxon>
        <taxon>Mycosphaerellales</taxon>
        <taxon>Teratosphaeriaceae</taxon>
        <taxon>Salinomyces</taxon>
    </lineage>
</organism>
<accession>A0A4U0TQM1</accession>
<feature type="compositionally biased region" description="Basic and acidic residues" evidence="2">
    <location>
        <begin position="161"/>
        <end position="179"/>
    </location>
</feature>
<comment type="caution">
    <text evidence="3">The sequence shown here is derived from an EMBL/GenBank/DDBJ whole genome shotgun (WGS) entry which is preliminary data.</text>
</comment>
<feature type="coiled-coil region" evidence="1">
    <location>
        <begin position="7"/>
        <end position="37"/>
    </location>
</feature>
<feature type="region of interest" description="Disordered" evidence="2">
    <location>
        <begin position="159"/>
        <end position="181"/>
    </location>
</feature>
<feature type="compositionally biased region" description="Basic residues" evidence="2">
    <location>
        <begin position="227"/>
        <end position="246"/>
    </location>
</feature>
<sequence>MSWKVVAEQQQSDLRELQQKNDDLNRALTEKDNTIRDLRFKLADTEDAVETVKAMAVAGGGVPVRHYRELQLRLQVVENEKSELAQRAETTKVQLTNSVSEFKRRMHEAQERVFALKSELTHHEQQQLDATTKVHSAHSYADGVSAFREPSVQIVSPRMCPHAEKQDSRRNTAPEHDEGPAEATCAPAYFHECEDQDDDEPALAYLRKPKSLPTCSQPSSYLPFRQKPFRRKSSAAAPRKRKHHHEYARSLDDNEDYHPHSDSENSVANAAFPTWTVKKPRRTLRPHRSLHEHLPFTFKAVLTYGPHWSIDSYFDSTQLQTDLQDLWDRLKLVQDRWEDAKGALWQDDFIHKAYKTPCLTKKALGGQARWRKGCEGRYACADCVEAVWPCFTWDREFEEFLLLPLHEDDRVREVERGLEIRYWLNL</sequence>
<dbReference type="OrthoDB" id="3854292at2759"/>
<keyword evidence="4" id="KW-1185">Reference proteome</keyword>